<organism evidence="13 14">
    <name type="scientific">Cyclotella atomus</name>
    <dbReference type="NCBI Taxonomy" id="382360"/>
    <lineage>
        <taxon>Eukaryota</taxon>
        <taxon>Sar</taxon>
        <taxon>Stramenopiles</taxon>
        <taxon>Ochrophyta</taxon>
        <taxon>Bacillariophyta</taxon>
        <taxon>Coscinodiscophyceae</taxon>
        <taxon>Thalassiosirophycidae</taxon>
        <taxon>Stephanodiscales</taxon>
        <taxon>Stephanodiscaceae</taxon>
        <taxon>Cyclotella</taxon>
    </lineage>
</organism>
<comment type="similarity">
    <text evidence="3">Belongs to the CDC26 family.</text>
</comment>
<keyword evidence="7" id="KW-0833">Ubl conjugation pathway</keyword>
<evidence type="ECO:0000313" key="14">
    <source>
        <dbReference type="Proteomes" id="UP001530400"/>
    </source>
</evidence>
<dbReference type="Pfam" id="PF10471">
    <property type="entry name" value="ANAPC_CDC26"/>
    <property type="match status" value="1"/>
</dbReference>
<evidence type="ECO:0000256" key="1">
    <source>
        <dbReference type="ARBA" id="ARBA00004123"/>
    </source>
</evidence>
<keyword evidence="8" id="KW-0175">Coiled coil</keyword>
<keyword evidence="9" id="KW-0539">Nucleus</keyword>
<feature type="compositionally biased region" description="Polar residues" evidence="12">
    <location>
        <begin position="48"/>
        <end position="64"/>
    </location>
</feature>
<keyword evidence="5" id="KW-0132">Cell division</keyword>
<evidence type="ECO:0000256" key="3">
    <source>
        <dbReference type="ARBA" id="ARBA00007939"/>
    </source>
</evidence>
<gene>
    <name evidence="13" type="ORF">ACHAWO_011331</name>
</gene>
<dbReference type="PANTHER" id="PTHR28579">
    <property type="entry name" value="ANAPHASE-PROMOTING COMPLEX SUBUNIT CDC26"/>
    <property type="match status" value="1"/>
</dbReference>
<evidence type="ECO:0000256" key="11">
    <source>
        <dbReference type="ARBA" id="ARBA00032907"/>
    </source>
</evidence>
<dbReference type="InterPro" id="IPR018860">
    <property type="entry name" value="APC_suCDC26"/>
</dbReference>
<comment type="pathway">
    <text evidence="2">Protein modification; protein ubiquitination.</text>
</comment>
<evidence type="ECO:0000256" key="5">
    <source>
        <dbReference type="ARBA" id="ARBA00022618"/>
    </source>
</evidence>
<evidence type="ECO:0000256" key="8">
    <source>
        <dbReference type="ARBA" id="ARBA00023054"/>
    </source>
</evidence>
<dbReference type="GO" id="GO:0005634">
    <property type="term" value="C:nucleus"/>
    <property type="evidence" value="ECO:0007669"/>
    <property type="project" value="UniProtKB-SubCell"/>
</dbReference>
<evidence type="ECO:0000256" key="6">
    <source>
        <dbReference type="ARBA" id="ARBA00022776"/>
    </source>
</evidence>
<evidence type="ECO:0000313" key="13">
    <source>
        <dbReference type="EMBL" id="KAL3769841.1"/>
    </source>
</evidence>
<dbReference type="Proteomes" id="UP001530400">
    <property type="component" value="Unassembled WGS sequence"/>
</dbReference>
<dbReference type="PANTHER" id="PTHR28579:SF1">
    <property type="entry name" value="ANAPHASE-PROMOTING COMPLEX SUBUNIT CDC26"/>
    <property type="match status" value="1"/>
</dbReference>
<keyword evidence="6" id="KW-0498">Mitosis</keyword>
<dbReference type="EMBL" id="JALLPJ020001324">
    <property type="protein sequence ID" value="KAL3769841.1"/>
    <property type="molecule type" value="Genomic_DNA"/>
</dbReference>
<evidence type="ECO:0000256" key="7">
    <source>
        <dbReference type="ARBA" id="ARBA00022786"/>
    </source>
</evidence>
<keyword evidence="10" id="KW-0131">Cell cycle</keyword>
<evidence type="ECO:0000256" key="2">
    <source>
        <dbReference type="ARBA" id="ARBA00004906"/>
    </source>
</evidence>
<sequence>MALRRPPTRIELKADDVEEYDKIMKERRLLAEQQAMREQNTDGKNAMDESTGTALLGASPSSFKKPTAAERIGYRKPR</sequence>
<evidence type="ECO:0000256" key="9">
    <source>
        <dbReference type="ARBA" id="ARBA00023242"/>
    </source>
</evidence>
<proteinExistence type="inferred from homology"/>
<reference evidence="13 14" key="1">
    <citation type="submission" date="2024-10" db="EMBL/GenBank/DDBJ databases">
        <title>Updated reference genomes for cyclostephanoid diatoms.</title>
        <authorList>
            <person name="Roberts W.R."/>
            <person name="Alverson A.J."/>
        </authorList>
    </citation>
    <scope>NUCLEOTIDE SEQUENCE [LARGE SCALE GENOMIC DNA]</scope>
    <source>
        <strain evidence="13 14">AJA010-31</strain>
    </source>
</reference>
<protein>
    <recommendedName>
        <fullName evidence="4">Anaphase-promoting complex subunit CDC26</fullName>
    </recommendedName>
    <alternativeName>
        <fullName evidence="11">Cell division cycle protein 26 homolog</fullName>
    </alternativeName>
</protein>
<name>A0ABD3N464_9STRA</name>
<evidence type="ECO:0000256" key="4">
    <source>
        <dbReference type="ARBA" id="ARBA00018549"/>
    </source>
</evidence>
<feature type="region of interest" description="Disordered" evidence="12">
    <location>
        <begin position="33"/>
        <end position="78"/>
    </location>
</feature>
<keyword evidence="14" id="KW-1185">Reference proteome</keyword>
<dbReference type="GO" id="GO:0051301">
    <property type="term" value="P:cell division"/>
    <property type="evidence" value="ECO:0007669"/>
    <property type="project" value="UniProtKB-KW"/>
</dbReference>
<dbReference type="AlphaFoldDB" id="A0ABD3N464"/>
<evidence type="ECO:0000256" key="10">
    <source>
        <dbReference type="ARBA" id="ARBA00023306"/>
    </source>
</evidence>
<comment type="caution">
    <text evidence="13">The sequence shown here is derived from an EMBL/GenBank/DDBJ whole genome shotgun (WGS) entry which is preliminary data.</text>
</comment>
<evidence type="ECO:0000256" key="12">
    <source>
        <dbReference type="SAM" id="MobiDB-lite"/>
    </source>
</evidence>
<comment type="subcellular location">
    <subcellularLocation>
        <location evidence="1">Nucleus</location>
    </subcellularLocation>
</comment>
<accession>A0ABD3N464</accession>